<dbReference type="InterPro" id="IPR036390">
    <property type="entry name" value="WH_DNA-bd_sf"/>
</dbReference>
<dbReference type="RefSeq" id="WP_092237159.1">
    <property type="nucleotide sequence ID" value="NZ_FNLL01000012.1"/>
</dbReference>
<dbReference type="SUPFAM" id="SSF46785">
    <property type="entry name" value="Winged helix' DNA-binding domain"/>
    <property type="match status" value="1"/>
</dbReference>
<dbReference type="InterPro" id="IPR028978">
    <property type="entry name" value="Chorismate_lyase_/UTRA_dom_sf"/>
</dbReference>
<dbReference type="SMART" id="SM00345">
    <property type="entry name" value="HTH_GNTR"/>
    <property type="match status" value="1"/>
</dbReference>
<dbReference type="PANTHER" id="PTHR44846">
    <property type="entry name" value="MANNOSYL-D-GLYCERATE TRANSPORT/METABOLISM SYSTEM REPRESSOR MNGR-RELATED"/>
    <property type="match status" value="1"/>
</dbReference>
<keyword evidence="2" id="KW-0238">DNA-binding</keyword>
<dbReference type="CDD" id="cd07377">
    <property type="entry name" value="WHTH_GntR"/>
    <property type="match status" value="1"/>
</dbReference>
<dbReference type="FunFam" id="1.10.10.10:FF:000079">
    <property type="entry name" value="GntR family transcriptional regulator"/>
    <property type="match status" value="1"/>
</dbReference>
<dbReference type="SUPFAM" id="SSF64288">
    <property type="entry name" value="Chorismate lyase-like"/>
    <property type="match status" value="1"/>
</dbReference>
<sequence length="242" mass="26922">MLNHKSPLPLYHQLADILTEQIRCGTYMPGDLIPSENGMAKQYGIGRPTVRQAMDTLVKKGLVERKRGSGTFVKQPGNQVDLFCLAGTSQAFETKGIKTESKLLAPLAAVNVTDDKTNPFEGKPAFFLSRLTCVKADPVLLEDIYLHPVLFRGLETVDLENRSLSGVVSDQYYLKPETGRQTFKISFLPENKSTALNLNPSDPVLEVERTLNFPEAPGAIFSRLYCRTDKFAFSQTMSLKMT</sequence>
<evidence type="ECO:0000256" key="2">
    <source>
        <dbReference type="ARBA" id="ARBA00023125"/>
    </source>
</evidence>
<dbReference type="Gene3D" id="1.10.10.10">
    <property type="entry name" value="Winged helix-like DNA-binding domain superfamily/Winged helix DNA-binding domain"/>
    <property type="match status" value="1"/>
</dbReference>
<evidence type="ECO:0000313" key="6">
    <source>
        <dbReference type="Proteomes" id="UP000199608"/>
    </source>
</evidence>
<dbReference type="GO" id="GO:0003677">
    <property type="term" value="F:DNA binding"/>
    <property type="evidence" value="ECO:0007669"/>
    <property type="project" value="UniProtKB-KW"/>
</dbReference>
<keyword evidence="1" id="KW-0805">Transcription regulation</keyword>
<evidence type="ECO:0000256" key="3">
    <source>
        <dbReference type="ARBA" id="ARBA00023163"/>
    </source>
</evidence>
<dbReference type="SMART" id="SM00866">
    <property type="entry name" value="UTRA"/>
    <property type="match status" value="1"/>
</dbReference>
<feature type="domain" description="HTH gntR-type" evidence="4">
    <location>
        <begin position="8"/>
        <end position="76"/>
    </location>
</feature>
<dbReference type="Pfam" id="PF00392">
    <property type="entry name" value="GntR"/>
    <property type="match status" value="1"/>
</dbReference>
<dbReference type="Gene3D" id="3.40.1410.10">
    <property type="entry name" value="Chorismate lyase-like"/>
    <property type="match status" value="1"/>
</dbReference>
<gene>
    <name evidence="5" type="ORF">SAMN04487931_11288</name>
</gene>
<dbReference type="InterPro" id="IPR000524">
    <property type="entry name" value="Tscrpt_reg_HTH_GntR"/>
</dbReference>
<dbReference type="InterPro" id="IPR036388">
    <property type="entry name" value="WH-like_DNA-bd_sf"/>
</dbReference>
<dbReference type="PROSITE" id="PS50949">
    <property type="entry name" value="HTH_GNTR"/>
    <property type="match status" value="1"/>
</dbReference>
<dbReference type="PANTHER" id="PTHR44846:SF1">
    <property type="entry name" value="MANNOSYL-D-GLYCERATE TRANSPORT_METABOLISM SYSTEM REPRESSOR MNGR-RELATED"/>
    <property type="match status" value="1"/>
</dbReference>
<dbReference type="InterPro" id="IPR011663">
    <property type="entry name" value="UTRA"/>
</dbReference>
<evidence type="ECO:0000259" key="4">
    <source>
        <dbReference type="PROSITE" id="PS50949"/>
    </source>
</evidence>
<proteinExistence type="predicted"/>
<evidence type="ECO:0000313" key="5">
    <source>
        <dbReference type="EMBL" id="SDU55738.1"/>
    </source>
</evidence>
<dbReference type="GO" id="GO:0045892">
    <property type="term" value="P:negative regulation of DNA-templated transcription"/>
    <property type="evidence" value="ECO:0007669"/>
    <property type="project" value="TreeGrafter"/>
</dbReference>
<organism evidence="5 6">
    <name type="scientific">Desulfobacula phenolica</name>
    <dbReference type="NCBI Taxonomy" id="90732"/>
    <lineage>
        <taxon>Bacteria</taxon>
        <taxon>Pseudomonadati</taxon>
        <taxon>Thermodesulfobacteriota</taxon>
        <taxon>Desulfobacteria</taxon>
        <taxon>Desulfobacterales</taxon>
        <taxon>Desulfobacteraceae</taxon>
        <taxon>Desulfobacula</taxon>
    </lineage>
</organism>
<dbReference type="GO" id="GO:0003700">
    <property type="term" value="F:DNA-binding transcription factor activity"/>
    <property type="evidence" value="ECO:0007669"/>
    <property type="project" value="InterPro"/>
</dbReference>
<keyword evidence="3" id="KW-0804">Transcription</keyword>
<evidence type="ECO:0000256" key="1">
    <source>
        <dbReference type="ARBA" id="ARBA00023015"/>
    </source>
</evidence>
<dbReference type="PRINTS" id="PR00035">
    <property type="entry name" value="HTHGNTR"/>
</dbReference>
<dbReference type="EMBL" id="FNLL01000012">
    <property type="protein sequence ID" value="SDU55738.1"/>
    <property type="molecule type" value="Genomic_DNA"/>
</dbReference>
<dbReference type="InterPro" id="IPR050679">
    <property type="entry name" value="Bact_HTH_transcr_reg"/>
</dbReference>
<accession>A0A1H2JHX4</accession>
<keyword evidence="6" id="KW-1185">Reference proteome</keyword>
<dbReference type="Pfam" id="PF07702">
    <property type="entry name" value="UTRA"/>
    <property type="match status" value="1"/>
</dbReference>
<dbReference type="Proteomes" id="UP000199608">
    <property type="component" value="Unassembled WGS sequence"/>
</dbReference>
<protein>
    <submittedName>
        <fullName evidence="5">GntR family transcriptional regulator</fullName>
    </submittedName>
</protein>
<dbReference type="AlphaFoldDB" id="A0A1H2JHX4"/>
<reference evidence="6" key="1">
    <citation type="submission" date="2016-10" db="EMBL/GenBank/DDBJ databases">
        <authorList>
            <person name="Varghese N."/>
            <person name="Submissions S."/>
        </authorList>
    </citation>
    <scope>NUCLEOTIDE SEQUENCE [LARGE SCALE GENOMIC DNA]</scope>
    <source>
        <strain evidence="6">DSM 3384</strain>
    </source>
</reference>
<name>A0A1H2JHX4_9BACT</name>